<gene>
    <name evidence="1" type="ORF">E2C01_054406</name>
</gene>
<organism evidence="1 2">
    <name type="scientific">Portunus trituberculatus</name>
    <name type="common">Swimming crab</name>
    <name type="synonym">Neptunus trituberculatus</name>
    <dbReference type="NCBI Taxonomy" id="210409"/>
    <lineage>
        <taxon>Eukaryota</taxon>
        <taxon>Metazoa</taxon>
        <taxon>Ecdysozoa</taxon>
        <taxon>Arthropoda</taxon>
        <taxon>Crustacea</taxon>
        <taxon>Multicrustacea</taxon>
        <taxon>Malacostraca</taxon>
        <taxon>Eumalacostraca</taxon>
        <taxon>Eucarida</taxon>
        <taxon>Decapoda</taxon>
        <taxon>Pleocyemata</taxon>
        <taxon>Brachyura</taxon>
        <taxon>Eubrachyura</taxon>
        <taxon>Portunoidea</taxon>
        <taxon>Portunidae</taxon>
        <taxon>Portuninae</taxon>
        <taxon>Portunus</taxon>
    </lineage>
</organism>
<name>A0A5B7GRY0_PORTR</name>
<protein>
    <submittedName>
        <fullName evidence="1">Uncharacterized protein</fullName>
    </submittedName>
</protein>
<comment type="caution">
    <text evidence="1">The sequence shown here is derived from an EMBL/GenBank/DDBJ whole genome shotgun (WGS) entry which is preliminary data.</text>
</comment>
<dbReference type="EMBL" id="VSRR010017435">
    <property type="protein sequence ID" value="MPC60363.1"/>
    <property type="molecule type" value="Genomic_DNA"/>
</dbReference>
<dbReference type="Proteomes" id="UP000324222">
    <property type="component" value="Unassembled WGS sequence"/>
</dbReference>
<evidence type="ECO:0000313" key="1">
    <source>
        <dbReference type="EMBL" id="MPC60363.1"/>
    </source>
</evidence>
<reference evidence="1 2" key="1">
    <citation type="submission" date="2019-05" db="EMBL/GenBank/DDBJ databases">
        <title>Another draft genome of Portunus trituberculatus and its Hox gene families provides insights of decapod evolution.</title>
        <authorList>
            <person name="Jeong J.-H."/>
            <person name="Song I."/>
            <person name="Kim S."/>
            <person name="Choi T."/>
            <person name="Kim D."/>
            <person name="Ryu S."/>
            <person name="Kim W."/>
        </authorList>
    </citation>
    <scope>NUCLEOTIDE SEQUENCE [LARGE SCALE GENOMIC DNA]</scope>
    <source>
        <tissue evidence="1">Muscle</tissue>
    </source>
</reference>
<proteinExistence type="predicted"/>
<sequence length="51" mass="5435">MTSKGARNAAMYVEWTGMVPGRGRCGASGGDEASIGTKTEVSYFKCDSRAW</sequence>
<accession>A0A5B7GRY0</accession>
<keyword evidence="2" id="KW-1185">Reference proteome</keyword>
<evidence type="ECO:0000313" key="2">
    <source>
        <dbReference type="Proteomes" id="UP000324222"/>
    </source>
</evidence>
<dbReference type="AlphaFoldDB" id="A0A5B7GRY0"/>